<reference evidence="2" key="1">
    <citation type="submission" date="2014-04" db="EMBL/GenBank/DDBJ databases">
        <title>Evolutionary Origins and Diversification of the Mycorrhizal Mutualists.</title>
        <authorList>
            <consortium name="DOE Joint Genome Institute"/>
            <consortium name="Mycorrhizal Genomics Consortium"/>
            <person name="Kohler A."/>
            <person name="Kuo A."/>
            <person name="Nagy L.G."/>
            <person name="Floudas D."/>
            <person name="Copeland A."/>
            <person name="Barry K.W."/>
            <person name="Cichocki N."/>
            <person name="Veneault-Fourrey C."/>
            <person name="LaButti K."/>
            <person name="Lindquist E.A."/>
            <person name="Lipzen A."/>
            <person name="Lundell T."/>
            <person name="Morin E."/>
            <person name="Murat C."/>
            <person name="Riley R."/>
            <person name="Ohm R."/>
            <person name="Sun H."/>
            <person name="Tunlid A."/>
            <person name="Henrissat B."/>
            <person name="Grigoriev I.V."/>
            <person name="Hibbett D.S."/>
            <person name="Martin F."/>
        </authorList>
    </citation>
    <scope>NUCLEOTIDE SEQUENCE [LARGE SCALE GENOMIC DNA]</scope>
    <source>
        <strain evidence="2">FD-334 SS-4</strain>
    </source>
</reference>
<protein>
    <submittedName>
        <fullName evidence="1">Uncharacterized protein</fullName>
    </submittedName>
</protein>
<feature type="non-terminal residue" evidence="1">
    <location>
        <position position="97"/>
    </location>
</feature>
<gene>
    <name evidence="1" type="ORF">HYPSUDRAFT_39855</name>
</gene>
<dbReference type="EMBL" id="KN817543">
    <property type="protein sequence ID" value="KJA23378.1"/>
    <property type="molecule type" value="Genomic_DNA"/>
</dbReference>
<evidence type="ECO:0000313" key="2">
    <source>
        <dbReference type="Proteomes" id="UP000054270"/>
    </source>
</evidence>
<dbReference type="Proteomes" id="UP000054270">
    <property type="component" value="Unassembled WGS sequence"/>
</dbReference>
<evidence type="ECO:0000313" key="1">
    <source>
        <dbReference type="EMBL" id="KJA23378.1"/>
    </source>
</evidence>
<name>A0A0D2MI95_HYPSF</name>
<keyword evidence="2" id="KW-1185">Reference proteome</keyword>
<sequence>MWPAPSPVPVALGVRRPCTPRRASPAWSPVIACHPPVLCAALRALRAPCMCIPSGTASPDMHLHGNSSPVALFNRCTSRGAQPVRGAAQNISHTPVP</sequence>
<proteinExistence type="predicted"/>
<dbReference type="AlphaFoldDB" id="A0A0D2MI95"/>
<accession>A0A0D2MI95</accession>
<organism evidence="1 2">
    <name type="scientific">Hypholoma sublateritium (strain FD-334 SS-4)</name>
    <dbReference type="NCBI Taxonomy" id="945553"/>
    <lineage>
        <taxon>Eukaryota</taxon>
        <taxon>Fungi</taxon>
        <taxon>Dikarya</taxon>
        <taxon>Basidiomycota</taxon>
        <taxon>Agaricomycotina</taxon>
        <taxon>Agaricomycetes</taxon>
        <taxon>Agaricomycetidae</taxon>
        <taxon>Agaricales</taxon>
        <taxon>Agaricineae</taxon>
        <taxon>Strophariaceae</taxon>
        <taxon>Hypholoma</taxon>
    </lineage>
</organism>